<evidence type="ECO:0000313" key="3">
    <source>
        <dbReference type="Proteomes" id="UP001595906"/>
    </source>
</evidence>
<comment type="caution">
    <text evidence="2">The sequence shown here is derived from an EMBL/GenBank/DDBJ whole genome shotgun (WGS) entry which is preliminary data.</text>
</comment>
<dbReference type="Proteomes" id="UP001595906">
    <property type="component" value="Unassembled WGS sequence"/>
</dbReference>
<proteinExistence type="predicted"/>
<dbReference type="EMBL" id="JBHSDC010000002">
    <property type="protein sequence ID" value="MFC4230811.1"/>
    <property type="molecule type" value="Genomic_DNA"/>
</dbReference>
<feature type="domain" description="YdhG-like" evidence="1">
    <location>
        <begin position="26"/>
        <end position="128"/>
    </location>
</feature>
<evidence type="ECO:0000259" key="1">
    <source>
        <dbReference type="Pfam" id="PF08818"/>
    </source>
</evidence>
<protein>
    <submittedName>
        <fullName evidence="2">DUF1801 domain-containing protein</fullName>
    </submittedName>
</protein>
<dbReference type="RefSeq" id="WP_379012196.1">
    <property type="nucleotide sequence ID" value="NZ_JBHSDC010000002.1"/>
</dbReference>
<name>A0ABV8PU13_9BACT</name>
<dbReference type="InterPro" id="IPR014922">
    <property type="entry name" value="YdhG-like"/>
</dbReference>
<gene>
    <name evidence="2" type="ORF">ACFOW1_02840</name>
</gene>
<reference evidence="3" key="1">
    <citation type="journal article" date="2019" name="Int. J. Syst. Evol. Microbiol.">
        <title>The Global Catalogue of Microorganisms (GCM) 10K type strain sequencing project: providing services to taxonomists for standard genome sequencing and annotation.</title>
        <authorList>
            <consortium name="The Broad Institute Genomics Platform"/>
            <consortium name="The Broad Institute Genome Sequencing Center for Infectious Disease"/>
            <person name="Wu L."/>
            <person name="Ma J."/>
        </authorList>
    </citation>
    <scope>NUCLEOTIDE SEQUENCE [LARGE SCALE GENOMIC DNA]</scope>
    <source>
        <strain evidence="3">CECT 8010</strain>
    </source>
</reference>
<accession>A0ABV8PU13</accession>
<evidence type="ECO:0000313" key="2">
    <source>
        <dbReference type="EMBL" id="MFC4230811.1"/>
    </source>
</evidence>
<organism evidence="2 3">
    <name type="scientific">Parasediminibacterium paludis</name>
    <dbReference type="NCBI Taxonomy" id="908966"/>
    <lineage>
        <taxon>Bacteria</taxon>
        <taxon>Pseudomonadati</taxon>
        <taxon>Bacteroidota</taxon>
        <taxon>Chitinophagia</taxon>
        <taxon>Chitinophagales</taxon>
        <taxon>Chitinophagaceae</taxon>
        <taxon>Parasediminibacterium</taxon>
    </lineage>
</organism>
<sequence>MAELKTKQTDANVEAFLNNIEDLQKRQDAFTILAMMEATTKATAKMWGPAIIGFGDKRLVYNNGRELDWFIMGFSPRKQNFALYVSAAVKDEQGLLSKLGKYKTGKGCLYINKIEDIHMPVLTQILQQGLEK</sequence>
<dbReference type="SUPFAM" id="SSF159888">
    <property type="entry name" value="YdhG-like"/>
    <property type="match status" value="1"/>
</dbReference>
<dbReference type="Pfam" id="PF08818">
    <property type="entry name" value="DUF1801"/>
    <property type="match status" value="1"/>
</dbReference>
<keyword evidence="3" id="KW-1185">Reference proteome</keyword>